<sequence length="244" mass="26294">MTMNKTARTAGILFFISTASYLIGNGLLGPVLKQNDLLASLQAGDANMLPGFFLELVNAAAVVAIAMLLYPILKKHNEVFALGYFGFRLLEAILLIISAAVPLLLIALSGSYGSASASDQGYMVTTADLLVQSYSVFFQIGMVVLALGSFLLCVVLYRFRLIPRLLSIFGFIGYASLLTSSCLSLIGRDAGALLYIPGAVFEIAFPLWLIFKGVNMEGRNARDRRKSDREPLTAVKGTDFGSSQ</sequence>
<evidence type="ECO:0000313" key="3">
    <source>
        <dbReference type="EMBL" id="GGN94817.1"/>
    </source>
</evidence>
<feature type="transmembrane region" description="Helical" evidence="2">
    <location>
        <begin position="136"/>
        <end position="159"/>
    </location>
</feature>
<keyword evidence="2" id="KW-1133">Transmembrane helix</keyword>
<evidence type="ECO:0000256" key="2">
    <source>
        <dbReference type="SAM" id="Phobius"/>
    </source>
</evidence>
<name>A0ABQ2KYW2_9BACL</name>
<protein>
    <recommendedName>
        <fullName evidence="5">DUF4386 domain-containing protein</fullName>
    </recommendedName>
</protein>
<comment type="caution">
    <text evidence="3">The sequence shown here is derived from an EMBL/GenBank/DDBJ whole genome shotgun (WGS) entry which is preliminary data.</text>
</comment>
<feature type="region of interest" description="Disordered" evidence="1">
    <location>
        <begin position="222"/>
        <end position="244"/>
    </location>
</feature>
<evidence type="ECO:0000313" key="4">
    <source>
        <dbReference type="Proteomes" id="UP000606653"/>
    </source>
</evidence>
<dbReference type="InterPro" id="IPR025495">
    <property type="entry name" value="DUF4386"/>
</dbReference>
<evidence type="ECO:0000256" key="1">
    <source>
        <dbReference type="SAM" id="MobiDB-lite"/>
    </source>
</evidence>
<organism evidence="3 4">
    <name type="scientific">Saccharibacillus kuerlensis</name>
    <dbReference type="NCBI Taxonomy" id="459527"/>
    <lineage>
        <taxon>Bacteria</taxon>
        <taxon>Bacillati</taxon>
        <taxon>Bacillota</taxon>
        <taxon>Bacilli</taxon>
        <taxon>Bacillales</taxon>
        <taxon>Paenibacillaceae</taxon>
        <taxon>Saccharibacillus</taxon>
    </lineage>
</organism>
<feature type="compositionally biased region" description="Basic and acidic residues" evidence="1">
    <location>
        <begin position="222"/>
        <end position="231"/>
    </location>
</feature>
<evidence type="ECO:0008006" key="5">
    <source>
        <dbReference type="Google" id="ProtNLM"/>
    </source>
</evidence>
<feature type="transmembrane region" description="Helical" evidence="2">
    <location>
        <begin position="166"/>
        <end position="186"/>
    </location>
</feature>
<gene>
    <name evidence="3" type="ORF">GCM10010969_09900</name>
</gene>
<accession>A0ABQ2KYW2</accession>
<feature type="transmembrane region" description="Helical" evidence="2">
    <location>
        <begin position="85"/>
        <end position="108"/>
    </location>
</feature>
<proteinExistence type="predicted"/>
<reference evidence="4" key="1">
    <citation type="journal article" date="2019" name="Int. J. Syst. Evol. Microbiol.">
        <title>The Global Catalogue of Microorganisms (GCM) 10K type strain sequencing project: providing services to taxonomists for standard genome sequencing and annotation.</title>
        <authorList>
            <consortium name="The Broad Institute Genomics Platform"/>
            <consortium name="The Broad Institute Genome Sequencing Center for Infectious Disease"/>
            <person name="Wu L."/>
            <person name="Ma J."/>
        </authorList>
    </citation>
    <scope>NUCLEOTIDE SEQUENCE [LARGE SCALE GENOMIC DNA]</scope>
    <source>
        <strain evidence="4">CGMCC 1.6964</strain>
    </source>
</reference>
<dbReference type="RefSeq" id="WP_018977026.1">
    <property type="nucleotide sequence ID" value="NZ_BMLN01000002.1"/>
</dbReference>
<dbReference type="Proteomes" id="UP000606653">
    <property type="component" value="Unassembled WGS sequence"/>
</dbReference>
<dbReference type="Pfam" id="PF14329">
    <property type="entry name" value="DUF4386"/>
    <property type="match status" value="1"/>
</dbReference>
<keyword evidence="4" id="KW-1185">Reference proteome</keyword>
<feature type="transmembrane region" description="Helical" evidence="2">
    <location>
        <begin position="52"/>
        <end position="73"/>
    </location>
</feature>
<feature type="transmembrane region" description="Helical" evidence="2">
    <location>
        <begin position="192"/>
        <end position="211"/>
    </location>
</feature>
<feature type="transmembrane region" description="Helical" evidence="2">
    <location>
        <begin position="12"/>
        <end position="32"/>
    </location>
</feature>
<keyword evidence="2" id="KW-0812">Transmembrane</keyword>
<keyword evidence="2" id="KW-0472">Membrane</keyword>
<dbReference type="EMBL" id="BMLN01000002">
    <property type="protein sequence ID" value="GGN94817.1"/>
    <property type="molecule type" value="Genomic_DNA"/>
</dbReference>